<dbReference type="EMBL" id="CAMXCT010006792">
    <property type="protein sequence ID" value="CAI4020144.1"/>
    <property type="molecule type" value="Genomic_DNA"/>
</dbReference>
<dbReference type="EMBL" id="CAMXCT030006792">
    <property type="protein sequence ID" value="CAL4807456.1"/>
    <property type="molecule type" value="Genomic_DNA"/>
</dbReference>
<protein>
    <submittedName>
        <fullName evidence="5">Sterol 3-beta-glucosyltransferase</fullName>
    </submittedName>
</protein>
<dbReference type="Pfam" id="PF00314">
    <property type="entry name" value="Thaumatin"/>
    <property type="match status" value="1"/>
</dbReference>
<dbReference type="PROSITE" id="PS51367">
    <property type="entry name" value="THAUMATIN_2"/>
    <property type="match status" value="1"/>
</dbReference>
<organism evidence="3">
    <name type="scientific">Cladocopium goreaui</name>
    <dbReference type="NCBI Taxonomy" id="2562237"/>
    <lineage>
        <taxon>Eukaryota</taxon>
        <taxon>Sar</taxon>
        <taxon>Alveolata</taxon>
        <taxon>Dinophyceae</taxon>
        <taxon>Suessiales</taxon>
        <taxon>Symbiodiniaceae</taxon>
        <taxon>Cladocopium</taxon>
    </lineage>
</organism>
<feature type="transmembrane region" description="Helical" evidence="2">
    <location>
        <begin position="261"/>
        <end position="282"/>
    </location>
</feature>
<gene>
    <name evidence="3" type="ORF">C1SCF055_LOCUS44586</name>
</gene>
<keyword evidence="2" id="KW-0812">Transmembrane</keyword>
<dbReference type="InterPro" id="IPR001938">
    <property type="entry name" value="Thaumatin"/>
</dbReference>
<dbReference type="AlphaFoldDB" id="A0A9P1GSB0"/>
<accession>A0A9P1GSB0</accession>
<keyword evidence="6" id="KW-1185">Reference proteome</keyword>
<evidence type="ECO:0000256" key="1">
    <source>
        <dbReference type="SAM" id="MobiDB-lite"/>
    </source>
</evidence>
<evidence type="ECO:0000313" key="6">
    <source>
        <dbReference type="Proteomes" id="UP001152797"/>
    </source>
</evidence>
<dbReference type="Proteomes" id="UP001152797">
    <property type="component" value="Unassembled WGS sequence"/>
</dbReference>
<dbReference type="EMBL" id="CAMXCT020006792">
    <property type="protein sequence ID" value="CAL1173519.1"/>
    <property type="molecule type" value="Genomic_DNA"/>
</dbReference>
<evidence type="ECO:0000256" key="2">
    <source>
        <dbReference type="SAM" id="Phobius"/>
    </source>
</evidence>
<feature type="region of interest" description="Disordered" evidence="1">
    <location>
        <begin position="175"/>
        <end position="216"/>
    </location>
</feature>
<name>A0A9P1GSB0_9DINO</name>
<reference evidence="3" key="1">
    <citation type="submission" date="2022-10" db="EMBL/GenBank/DDBJ databases">
        <authorList>
            <person name="Chen Y."/>
            <person name="Dougan E. K."/>
            <person name="Chan C."/>
            <person name="Rhodes N."/>
            <person name="Thang M."/>
        </authorList>
    </citation>
    <scope>NUCLEOTIDE SEQUENCE</scope>
</reference>
<reference evidence="4" key="2">
    <citation type="submission" date="2024-04" db="EMBL/GenBank/DDBJ databases">
        <authorList>
            <person name="Chen Y."/>
            <person name="Shah S."/>
            <person name="Dougan E. K."/>
            <person name="Thang M."/>
            <person name="Chan C."/>
        </authorList>
    </citation>
    <scope>NUCLEOTIDE SEQUENCE [LARGE SCALE GENOMIC DNA]</scope>
</reference>
<proteinExistence type="predicted"/>
<dbReference type="OrthoDB" id="431392at2759"/>
<dbReference type="InterPro" id="IPR037176">
    <property type="entry name" value="Osmotin/thaumatin-like_sf"/>
</dbReference>
<evidence type="ECO:0000313" key="4">
    <source>
        <dbReference type="EMBL" id="CAL1173519.1"/>
    </source>
</evidence>
<evidence type="ECO:0000313" key="3">
    <source>
        <dbReference type="EMBL" id="CAI4020144.1"/>
    </source>
</evidence>
<comment type="caution">
    <text evidence="3">The sequence shown here is derived from an EMBL/GenBank/DDBJ whole genome shotgun (WGS) entry which is preliminary data.</text>
</comment>
<dbReference type="PANTHER" id="PTHR31048">
    <property type="entry name" value="OS03G0233200 PROTEIN"/>
    <property type="match status" value="1"/>
</dbReference>
<dbReference type="Gene3D" id="2.60.110.10">
    <property type="entry name" value="Thaumatin"/>
    <property type="match status" value="1"/>
</dbReference>
<dbReference type="SMART" id="SM00205">
    <property type="entry name" value="THN"/>
    <property type="match status" value="1"/>
</dbReference>
<sequence length="720" mass="80480">MVSRSARWLKLWPRGSQPSPPCQSVAIVDFPCAALSCLRALRAGPRPVNLHVILKSSERGEITRIFEFDQESDESNGSVKFLPSEPILVELDAIELVRLEVHDVQMHRCIAFAEIDPELLATKRAWRLLLQDPSSCEAIYGTSDRGAADSLDRNERPLNRRPSFLHLVTQDCSSEALDGASTPSTASRETEEPRLRNRPAAGSAYSVPSTNPTGRRKVMLITRGTRGDVQPFVALARGTLCAPAAHHELQRESGTVWSCTMIAMLLGTAAFCVVVLVTELFWRKFCMDNLKDENMDLNVPEGRIRFRPCGGDTAQRVNTDLSRTFLSIGQHSVAIQALVFSRSEVEFFDSEGCFYHWAWEERPDFIVFGFLLTHVAMIISEGARKTKTPYIPLLSGFINTKFLGSELPYRFYRSGFAGFWVFWALLTSLVAADHVEERGKLMVGDGGFPRLGTKNLPIAAAEAPLKQGDQMTITTEINGLFVSSLWARTDCSDEKVFMDCWEDLGQDLPCGNGTHYFCRDKMINDPYLCRDHEQGPYPPQSCTAQCVITKSYQPGFLTSVEPKRTPQQLRRVKRFGCVTGNCVVEAKSQRVCSETSVLTSPATMAEFTFGNQEDAYRISLAEGFNVNLTVQGVACKARSCKMDPWKQCQAELVDVDLTNSQPFCWSNSKQRTLTPRSEGPMNRTWTPDEEAELKFQQACPDATSTPCPHQRTAQYKVTFC</sequence>
<dbReference type="SUPFAM" id="SSF49870">
    <property type="entry name" value="Osmotin, thaumatin-like protein"/>
    <property type="match status" value="1"/>
</dbReference>
<evidence type="ECO:0000313" key="5">
    <source>
        <dbReference type="EMBL" id="CAL4807456.1"/>
    </source>
</evidence>
<keyword evidence="2" id="KW-0472">Membrane</keyword>
<keyword evidence="2" id="KW-1133">Transmembrane helix</keyword>